<dbReference type="EnsemblMetazoa" id="Aqu2.1.24486_001">
    <property type="protein sequence ID" value="Aqu2.1.24486_001"/>
    <property type="gene ID" value="Aqu2.1.24486"/>
</dbReference>
<dbReference type="SMART" id="SM00674">
    <property type="entry name" value="CENPB"/>
    <property type="match status" value="1"/>
</dbReference>
<dbReference type="Pfam" id="PF03221">
    <property type="entry name" value="HTH_Tnp_Tc5"/>
    <property type="match status" value="1"/>
</dbReference>
<dbReference type="InterPro" id="IPR006600">
    <property type="entry name" value="HTH_CenpB_DNA-bd_dom"/>
</dbReference>
<dbReference type="InterPro" id="IPR009057">
    <property type="entry name" value="Homeodomain-like_sf"/>
</dbReference>
<reference evidence="3" key="1">
    <citation type="submission" date="2017-05" db="UniProtKB">
        <authorList>
            <consortium name="EnsemblMetazoa"/>
        </authorList>
    </citation>
    <scope>IDENTIFICATION</scope>
</reference>
<feature type="domain" description="HTH CENPB-type" evidence="2">
    <location>
        <begin position="1"/>
        <end position="69"/>
    </location>
</feature>
<dbReference type="AlphaFoldDB" id="A0A1X7UAJ7"/>
<dbReference type="eggNOG" id="KOG3105">
    <property type="taxonomic scope" value="Eukaryota"/>
</dbReference>
<evidence type="ECO:0000259" key="2">
    <source>
        <dbReference type="PROSITE" id="PS51253"/>
    </source>
</evidence>
<dbReference type="GO" id="GO:0003677">
    <property type="term" value="F:DNA binding"/>
    <property type="evidence" value="ECO:0007669"/>
    <property type="project" value="UniProtKB-KW"/>
</dbReference>
<accession>A0A1X7UAJ7</accession>
<sequence>MAGGRRKPMNLEMEENFLGWISELRANNLRVMRSQIQTKALELRDDADFQAGRGLLERFFERHSLSLHPRTTVSQRLPTDLEPQVTFFIMHTRQLRNQKKYPLHLIGNMDETPLWMDLPG</sequence>
<evidence type="ECO:0000313" key="3">
    <source>
        <dbReference type="EnsemblMetazoa" id="Aqu2.1.24486_001"/>
    </source>
</evidence>
<dbReference type="Gene3D" id="1.10.10.60">
    <property type="entry name" value="Homeodomain-like"/>
    <property type="match status" value="1"/>
</dbReference>
<protein>
    <recommendedName>
        <fullName evidence="2">HTH CENPB-type domain-containing protein</fullName>
    </recommendedName>
</protein>
<keyword evidence="1" id="KW-0238">DNA-binding</keyword>
<organism evidence="3">
    <name type="scientific">Amphimedon queenslandica</name>
    <name type="common">Sponge</name>
    <dbReference type="NCBI Taxonomy" id="400682"/>
    <lineage>
        <taxon>Eukaryota</taxon>
        <taxon>Metazoa</taxon>
        <taxon>Porifera</taxon>
        <taxon>Demospongiae</taxon>
        <taxon>Heteroscleromorpha</taxon>
        <taxon>Haplosclerida</taxon>
        <taxon>Niphatidae</taxon>
        <taxon>Amphimedon</taxon>
    </lineage>
</organism>
<dbReference type="SUPFAM" id="SSF46689">
    <property type="entry name" value="Homeodomain-like"/>
    <property type="match status" value="1"/>
</dbReference>
<dbReference type="InParanoid" id="A0A1X7UAJ7"/>
<name>A0A1X7UAJ7_AMPQE</name>
<proteinExistence type="predicted"/>
<evidence type="ECO:0000256" key="1">
    <source>
        <dbReference type="ARBA" id="ARBA00023125"/>
    </source>
</evidence>
<dbReference type="STRING" id="400682.A0A1X7UAJ7"/>
<dbReference type="PROSITE" id="PS51253">
    <property type="entry name" value="HTH_CENPB"/>
    <property type="match status" value="1"/>
</dbReference>